<proteinExistence type="predicted"/>
<keyword evidence="2" id="KW-1185">Reference proteome</keyword>
<gene>
    <name evidence="1" type="ORF">ALC57_06760</name>
</gene>
<protein>
    <submittedName>
        <fullName evidence="1">Uncharacterized protein</fullName>
    </submittedName>
</protein>
<dbReference type="AlphaFoldDB" id="A0A195E7Q2"/>
<organism evidence="1 2">
    <name type="scientific">Trachymyrmex cornetzi</name>
    <dbReference type="NCBI Taxonomy" id="471704"/>
    <lineage>
        <taxon>Eukaryota</taxon>
        <taxon>Metazoa</taxon>
        <taxon>Ecdysozoa</taxon>
        <taxon>Arthropoda</taxon>
        <taxon>Hexapoda</taxon>
        <taxon>Insecta</taxon>
        <taxon>Pterygota</taxon>
        <taxon>Neoptera</taxon>
        <taxon>Endopterygota</taxon>
        <taxon>Hymenoptera</taxon>
        <taxon>Apocrita</taxon>
        <taxon>Aculeata</taxon>
        <taxon>Formicoidea</taxon>
        <taxon>Formicidae</taxon>
        <taxon>Myrmicinae</taxon>
        <taxon>Trachymyrmex</taxon>
    </lineage>
</organism>
<evidence type="ECO:0000313" key="1">
    <source>
        <dbReference type="EMBL" id="KYN20854.1"/>
    </source>
</evidence>
<name>A0A195E7Q2_9HYME</name>
<reference evidence="1 2" key="1">
    <citation type="submission" date="2015-09" db="EMBL/GenBank/DDBJ databases">
        <title>Trachymyrmex cornetzi WGS genome.</title>
        <authorList>
            <person name="Nygaard S."/>
            <person name="Hu H."/>
            <person name="Boomsma J."/>
            <person name="Zhang G."/>
        </authorList>
    </citation>
    <scope>NUCLEOTIDE SEQUENCE [LARGE SCALE GENOMIC DNA]</scope>
    <source>
        <strain evidence="1">Tcor2-1</strain>
        <tissue evidence="1">Whole body</tissue>
    </source>
</reference>
<accession>A0A195E7Q2</accession>
<sequence>MTGEWEVKEEEEIPRELAEFIPAISARQARRFDARANFSAERKRWERNFNVISVIKNEKLLPFNVYISDCRCGIQTILHLREPEYIYRSLRQVYRPRLVSVGLSSFTEMTMRDQFTECEWRGHSERARGIFSGIQNLRTNIEKILIEERHWRKAHETGVPQYNGRNLCIIAHDVIAESTRVTRIFDEHVFPENVVP</sequence>
<evidence type="ECO:0000313" key="2">
    <source>
        <dbReference type="Proteomes" id="UP000078492"/>
    </source>
</evidence>
<dbReference type="EMBL" id="KQ979568">
    <property type="protein sequence ID" value="KYN20854.1"/>
    <property type="molecule type" value="Genomic_DNA"/>
</dbReference>
<dbReference type="Proteomes" id="UP000078492">
    <property type="component" value="Unassembled WGS sequence"/>
</dbReference>